<organism evidence="2 4">
    <name type="scientific">Haloterrigena gelatinilytica</name>
    <dbReference type="NCBI Taxonomy" id="2741724"/>
    <lineage>
        <taxon>Archaea</taxon>
        <taxon>Methanobacteriati</taxon>
        <taxon>Methanobacteriota</taxon>
        <taxon>Stenosarchaea group</taxon>
        <taxon>Halobacteria</taxon>
        <taxon>Halobacteriales</taxon>
        <taxon>Natrialbaceae</taxon>
        <taxon>Haloterrigena</taxon>
    </lineage>
</organism>
<dbReference type="EMBL" id="JABURA010000001">
    <property type="protein sequence ID" value="NUB90354.1"/>
    <property type="molecule type" value="Genomic_DNA"/>
</dbReference>
<dbReference type="GO" id="GO:0140359">
    <property type="term" value="F:ABC-type transporter activity"/>
    <property type="evidence" value="ECO:0007669"/>
    <property type="project" value="InterPro"/>
</dbReference>
<feature type="transmembrane region" description="Helical" evidence="1">
    <location>
        <begin position="168"/>
        <end position="187"/>
    </location>
</feature>
<sequence>MSWTTIARREYATTGDSRAIRWLLALLAGACVLSGYLYPILGSEPYTTKAFAGFGFLTGSIDYLLPLIGVFLGYGAVVTERTSGQLTLLLSLPYSRRDLVVGKLVGRSLAFATTLVAALAVAGALVVYPFGSLSPGWYLAFVALTVLYGVIFVGIATAISMLTRSKHLATAGAFGAYGLFVLVWRTVRAALVFGLETVGLIDGALPDPALFLFGLNPVTLYDRLVTGFFVDGGAGPYAESSAWYLSEWLALPLFLAWAVVPVALGYLRFRTTDL</sequence>
<dbReference type="AlphaFoldDB" id="A0A8J8GL26"/>
<gene>
    <name evidence="2" type="ORF">HT576_04790</name>
    <name evidence="3" type="ORF">HTZ84_16210</name>
</gene>
<feature type="transmembrane region" description="Helical" evidence="1">
    <location>
        <begin position="20"/>
        <end position="38"/>
    </location>
</feature>
<reference evidence="2 5" key="1">
    <citation type="submission" date="2020-06" db="EMBL/GenBank/DDBJ databases">
        <title>Haloterrigena sp. nov., an extremely halophilic archaeon isolated from a saline sediment.</title>
        <authorList>
            <person name="Liu B.-B."/>
        </authorList>
    </citation>
    <scope>NUCLEOTIDE SEQUENCE</scope>
    <source>
        <strain evidence="2">SYSU A121-1</strain>
        <strain evidence="3 5">SYSU A558-1</strain>
    </source>
</reference>
<keyword evidence="1" id="KW-1133">Transmembrane helix</keyword>
<dbReference type="Proteomes" id="UP001016761">
    <property type="component" value="Unassembled WGS sequence"/>
</dbReference>
<dbReference type="PANTHER" id="PTHR43471:SF1">
    <property type="entry name" value="ABC TRANSPORTER PERMEASE PROTEIN NOSY-RELATED"/>
    <property type="match status" value="1"/>
</dbReference>
<feature type="transmembrane region" description="Helical" evidence="1">
    <location>
        <begin position="136"/>
        <end position="156"/>
    </location>
</feature>
<feature type="transmembrane region" description="Helical" evidence="1">
    <location>
        <begin position="104"/>
        <end position="130"/>
    </location>
</feature>
<dbReference type="RefSeq" id="WP_174681626.1">
    <property type="nucleotide sequence ID" value="NZ_JABUQZ010000001.1"/>
</dbReference>
<dbReference type="Pfam" id="PF12679">
    <property type="entry name" value="ABC2_membrane_2"/>
    <property type="match status" value="1"/>
</dbReference>
<dbReference type="Proteomes" id="UP000728647">
    <property type="component" value="Unassembled WGS sequence"/>
</dbReference>
<dbReference type="PANTHER" id="PTHR43471">
    <property type="entry name" value="ABC TRANSPORTER PERMEASE"/>
    <property type="match status" value="1"/>
</dbReference>
<evidence type="ECO:0000313" key="5">
    <source>
        <dbReference type="Proteomes" id="UP001016761"/>
    </source>
</evidence>
<keyword evidence="5" id="KW-1185">Reference proteome</keyword>
<evidence type="ECO:0000313" key="3">
    <source>
        <dbReference type="EMBL" id="NUC73826.1"/>
    </source>
</evidence>
<evidence type="ECO:0000256" key="1">
    <source>
        <dbReference type="SAM" id="Phobius"/>
    </source>
</evidence>
<dbReference type="EMBL" id="JABUQZ010000001">
    <property type="protein sequence ID" value="NUC73826.1"/>
    <property type="molecule type" value="Genomic_DNA"/>
</dbReference>
<name>A0A8J8GL26_9EURY</name>
<keyword evidence="1" id="KW-0812">Transmembrane</keyword>
<evidence type="ECO:0000313" key="2">
    <source>
        <dbReference type="EMBL" id="NUB90354.1"/>
    </source>
</evidence>
<evidence type="ECO:0000313" key="4">
    <source>
        <dbReference type="Proteomes" id="UP000728647"/>
    </source>
</evidence>
<feature type="transmembrane region" description="Helical" evidence="1">
    <location>
        <begin position="50"/>
        <end position="77"/>
    </location>
</feature>
<feature type="transmembrane region" description="Helical" evidence="1">
    <location>
        <begin position="248"/>
        <end position="267"/>
    </location>
</feature>
<keyword evidence="1" id="KW-0472">Membrane</keyword>
<dbReference type="OrthoDB" id="86287at2157"/>
<comment type="caution">
    <text evidence="2">The sequence shown here is derived from an EMBL/GenBank/DDBJ whole genome shotgun (WGS) entry which is preliminary data.</text>
</comment>
<proteinExistence type="predicted"/>
<dbReference type="GO" id="GO:0005886">
    <property type="term" value="C:plasma membrane"/>
    <property type="evidence" value="ECO:0007669"/>
    <property type="project" value="UniProtKB-SubCell"/>
</dbReference>
<accession>A0A8J8GL26</accession>
<protein>
    <submittedName>
        <fullName evidence="2">ABC transporter permease</fullName>
    </submittedName>
</protein>